<dbReference type="InterPro" id="IPR011024">
    <property type="entry name" value="G_crystallin-like"/>
</dbReference>
<comment type="caution">
    <text evidence="1">The sequence shown here is derived from an EMBL/GenBank/DDBJ whole genome shotgun (WGS) entry which is preliminary data.</text>
</comment>
<dbReference type="EMBL" id="JBHMDM010000005">
    <property type="protein sequence ID" value="MFB9377582.1"/>
    <property type="molecule type" value="Genomic_DNA"/>
</dbReference>
<reference evidence="1 2" key="1">
    <citation type="submission" date="2024-09" db="EMBL/GenBank/DDBJ databases">
        <authorList>
            <person name="Sun Q."/>
            <person name="Mori K."/>
        </authorList>
    </citation>
    <scope>NUCLEOTIDE SEQUENCE [LARGE SCALE GENOMIC DNA]</scope>
    <source>
        <strain evidence="1 2">TISTR 1856</strain>
    </source>
</reference>
<evidence type="ECO:0000313" key="1">
    <source>
        <dbReference type="EMBL" id="MFB9377582.1"/>
    </source>
</evidence>
<dbReference type="Pfam" id="PF03995">
    <property type="entry name" value="Inhibitor_I36"/>
    <property type="match status" value="1"/>
</dbReference>
<keyword evidence="2" id="KW-1185">Reference proteome</keyword>
<organism evidence="1 2">
    <name type="scientific">Kineococcus gynurae</name>
    <dbReference type="NCBI Taxonomy" id="452979"/>
    <lineage>
        <taxon>Bacteria</taxon>
        <taxon>Bacillati</taxon>
        <taxon>Actinomycetota</taxon>
        <taxon>Actinomycetes</taxon>
        <taxon>Kineosporiales</taxon>
        <taxon>Kineosporiaceae</taxon>
        <taxon>Kineococcus</taxon>
    </lineage>
</organism>
<protein>
    <submittedName>
        <fullName evidence="1">Peptidase inhibitor family I36 protein</fullName>
    </submittedName>
</protein>
<dbReference type="SUPFAM" id="SSF49695">
    <property type="entry name" value="gamma-Crystallin-like"/>
    <property type="match status" value="1"/>
</dbReference>
<dbReference type="RefSeq" id="WP_380138876.1">
    <property type="nucleotide sequence ID" value="NZ_JBHLUI010000010.1"/>
</dbReference>
<gene>
    <name evidence="1" type="ORF">ACFFVI_11445</name>
</gene>
<dbReference type="Gene3D" id="2.60.20.10">
    <property type="entry name" value="Crystallins"/>
    <property type="match status" value="1"/>
</dbReference>
<proteinExistence type="predicted"/>
<name>A0ABV5LU05_9ACTN</name>
<sequence length="140" mass="14629">MLPVGAAQAAPAQSCTLNLSTGSLRCGSSLSGAATTQTSAAATYLLGKFYADLNYGGAVLTVTQNAPCDTNADTDFTLVSMPSGWNDKISSFRTYSDCTARLFENANFNRDRAGASFGPGRFVGYVGSAMNDRTSSIAFY</sequence>
<evidence type="ECO:0000313" key="2">
    <source>
        <dbReference type="Proteomes" id="UP001589748"/>
    </source>
</evidence>
<accession>A0ABV5LU05</accession>
<dbReference type="Proteomes" id="UP001589748">
    <property type="component" value="Unassembled WGS sequence"/>
</dbReference>